<dbReference type="GO" id="GO:0006012">
    <property type="term" value="P:galactose metabolic process"/>
    <property type="evidence" value="ECO:0007669"/>
    <property type="project" value="TreeGrafter"/>
</dbReference>
<organism evidence="9">
    <name type="scientific">Volvox carteri f. nagariensis</name>
    <dbReference type="NCBI Taxonomy" id="3068"/>
    <lineage>
        <taxon>Eukaryota</taxon>
        <taxon>Viridiplantae</taxon>
        <taxon>Chlorophyta</taxon>
        <taxon>core chlorophytes</taxon>
        <taxon>Chlorophyceae</taxon>
        <taxon>CS clade</taxon>
        <taxon>Chlamydomonadales</taxon>
        <taxon>Volvocaceae</taxon>
        <taxon>Volvox</taxon>
    </lineage>
</organism>
<evidence type="ECO:0000313" key="8">
    <source>
        <dbReference type="EMBL" id="EFJ40607.1"/>
    </source>
</evidence>
<dbReference type="InterPro" id="IPR006203">
    <property type="entry name" value="GHMP_knse_ATP-bd_CS"/>
</dbReference>
<feature type="compositionally biased region" description="Low complexity" evidence="6">
    <location>
        <begin position="361"/>
        <end position="375"/>
    </location>
</feature>
<dbReference type="PANTHER" id="PTHR10457:SF7">
    <property type="entry name" value="GALACTOKINASE-RELATED"/>
    <property type="match status" value="1"/>
</dbReference>
<keyword evidence="2" id="KW-0808">Transferase</keyword>
<dbReference type="KEGG" id="vcn:VOLCADRAFT_99583"/>
<dbReference type="OrthoDB" id="188923at2759"/>
<dbReference type="PRINTS" id="PR00959">
    <property type="entry name" value="MEVGALKINASE"/>
</dbReference>
<dbReference type="Pfam" id="PF00288">
    <property type="entry name" value="GHMP_kinases_N"/>
    <property type="match status" value="1"/>
</dbReference>
<name>D8UI40_VOLCA</name>
<dbReference type="InterPro" id="IPR014721">
    <property type="entry name" value="Ribsml_uS5_D2-typ_fold_subgr"/>
</dbReference>
<dbReference type="RefSeq" id="XP_002958314.1">
    <property type="nucleotide sequence ID" value="XM_002958268.1"/>
</dbReference>
<evidence type="ECO:0000256" key="2">
    <source>
        <dbReference type="ARBA" id="ARBA00022679"/>
    </source>
</evidence>
<dbReference type="Gene3D" id="3.30.70.890">
    <property type="entry name" value="GHMP kinase, C-terminal domain"/>
    <property type="match status" value="1"/>
</dbReference>
<dbReference type="Gene3D" id="3.30.230.10">
    <property type="match status" value="1"/>
</dbReference>
<accession>D8UI40</accession>
<evidence type="ECO:0000256" key="4">
    <source>
        <dbReference type="ARBA" id="ARBA00022777"/>
    </source>
</evidence>
<reference evidence="8 9" key="1">
    <citation type="journal article" date="2010" name="Science">
        <title>Genomic analysis of organismal complexity in the multicellular green alga Volvox carteri.</title>
        <authorList>
            <person name="Prochnik S.E."/>
            <person name="Umen J."/>
            <person name="Nedelcu A.M."/>
            <person name="Hallmann A."/>
            <person name="Miller S.M."/>
            <person name="Nishii I."/>
            <person name="Ferris P."/>
            <person name="Kuo A."/>
            <person name="Mitros T."/>
            <person name="Fritz-Laylin L.K."/>
            <person name="Hellsten U."/>
            <person name="Chapman J."/>
            <person name="Simakov O."/>
            <person name="Rensing S.A."/>
            <person name="Terry A."/>
            <person name="Pangilinan J."/>
            <person name="Kapitonov V."/>
            <person name="Jurka J."/>
            <person name="Salamov A."/>
            <person name="Shapiro H."/>
            <person name="Schmutz J."/>
            <person name="Grimwood J."/>
            <person name="Lindquist E."/>
            <person name="Lucas S."/>
            <person name="Grigoriev I.V."/>
            <person name="Schmitt R."/>
            <person name="Kirk D."/>
            <person name="Rokhsar D.S."/>
        </authorList>
    </citation>
    <scope>NUCLEOTIDE SEQUENCE [LARGE SCALE GENOMIC DNA]</scope>
    <source>
        <strain evidence="9">f. Nagariensis / Eve</strain>
    </source>
</reference>
<gene>
    <name evidence="8" type="ORF">VOLCADRAFT_99583</name>
</gene>
<dbReference type="InParanoid" id="D8UI40"/>
<keyword evidence="3" id="KW-0547">Nucleotide-binding</keyword>
<feature type="region of interest" description="Disordered" evidence="6">
    <location>
        <begin position="361"/>
        <end position="383"/>
    </location>
</feature>
<dbReference type="GO" id="GO:0005524">
    <property type="term" value="F:ATP binding"/>
    <property type="evidence" value="ECO:0007669"/>
    <property type="project" value="UniProtKB-KW"/>
</dbReference>
<proteinExistence type="inferred from homology"/>
<protein>
    <recommendedName>
        <fullName evidence="7">GHMP kinase N-terminal domain-containing protein</fullName>
    </recommendedName>
</protein>
<dbReference type="eggNOG" id="ENOG502QPZV">
    <property type="taxonomic scope" value="Eukaryota"/>
</dbReference>
<dbReference type="STRING" id="3068.D8UI40"/>
<dbReference type="InterPro" id="IPR006204">
    <property type="entry name" value="GHMP_kinase_N_dom"/>
</dbReference>
<keyword evidence="5" id="KW-0067">ATP-binding</keyword>
<dbReference type="GO" id="GO:0004335">
    <property type="term" value="F:galactokinase activity"/>
    <property type="evidence" value="ECO:0007669"/>
    <property type="project" value="TreeGrafter"/>
</dbReference>
<evidence type="ECO:0000256" key="3">
    <source>
        <dbReference type="ARBA" id="ARBA00022741"/>
    </source>
</evidence>
<evidence type="ECO:0000259" key="7">
    <source>
        <dbReference type="Pfam" id="PF00288"/>
    </source>
</evidence>
<dbReference type="SUPFAM" id="SSF55060">
    <property type="entry name" value="GHMP Kinase, C-terminal domain"/>
    <property type="match status" value="1"/>
</dbReference>
<dbReference type="SUPFAM" id="SSF54211">
    <property type="entry name" value="Ribosomal protein S5 domain 2-like"/>
    <property type="match status" value="1"/>
</dbReference>
<dbReference type="AlphaFoldDB" id="D8UI40"/>
<dbReference type="Proteomes" id="UP000001058">
    <property type="component" value="Unassembled WGS sequence"/>
</dbReference>
<dbReference type="InterPro" id="IPR020568">
    <property type="entry name" value="Ribosomal_Su5_D2-typ_SF"/>
</dbReference>
<keyword evidence="4" id="KW-0418">Kinase</keyword>
<evidence type="ECO:0000313" key="9">
    <source>
        <dbReference type="Proteomes" id="UP000001058"/>
    </source>
</evidence>
<dbReference type="InterPro" id="IPR036554">
    <property type="entry name" value="GHMP_kinase_C_sf"/>
</dbReference>
<dbReference type="GO" id="GO:0005829">
    <property type="term" value="C:cytosol"/>
    <property type="evidence" value="ECO:0007669"/>
    <property type="project" value="TreeGrafter"/>
</dbReference>
<evidence type="ECO:0000256" key="6">
    <source>
        <dbReference type="SAM" id="MobiDB-lite"/>
    </source>
</evidence>
<dbReference type="GeneID" id="9620907"/>
<dbReference type="PROSITE" id="PS00627">
    <property type="entry name" value="GHMP_KINASES_ATP"/>
    <property type="match status" value="1"/>
</dbReference>
<keyword evidence="9" id="KW-1185">Reference proteome</keyword>
<dbReference type="EMBL" id="GL378411">
    <property type="protein sequence ID" value="EFJ40607.1"/>
    <property type="molecule type" value="Genomic_DNA"/>
</dbReference>
<comment type="similarity">
    <text evidence="1">Belongs to the GHMP kinase family. GalK subfamily.</text>
</comment>
<evidence type="ECO:0000256" key="5">
    <source>
        <dbReference type="ARBA" id="ARBA00022840"/>
    </source>
</evidence>
<sequence length="383" mass="40513">MVVEDSVELFVSGRLCLFGEHTDWAGEYNGRSESFVEGRTIVVGTQEGIFATARPLKEKVLRITTTDNDGKQTGPLELPLEPAELLAVARAGGFFSYVAGTAYRVCVSYDLYGGLELINHATTLPMSKGLSSSAAICVMVARAFNRVYQLHLSTRGEMELAYLGEITTPSKCGRMDQACAYGSIPVLMTFDGDILTVDRVPLSAPLHLVLVDLGAHKDTTTILRCLQRAYQQPTSELHSGLHGLLGPINLRLTGAALRAMEEGDLPQLGRLMVEAQSLFDQLAGPLCPEQLSAPALHKVLSYPPIQDLVWGGKGVGSQGDGTAQLLCRGADAQAKVCAILSSELGLGCMPLSVAANITTSSTSSSSRAPMAASDAGVAVDSGK</sequence>
<evidence type="ECO:0000256" key="1">
    <source>
        <dbReference type="ARBA" id="ARBA00006566"/>
    </source>
</evidence>
<dbReference type="PANTHER" id="PTHR10457">
    <property type="entry name" value="MEVALONATE KINASE/GALACTOKINASE"/>
    <property type="match status" value="1"/>
</dbReference>
<feature type="domain" description="GHMP kinase N-terminal" evidence="7">
    <location>
        <begin position="97"/>
        <end position="182"/>
    </location>
</feature>